<evidence type="ECO:0000256" key="1">
    <source>
        <dbReference type="SAM" id="SignalP"/>
    </source>
</evidence>
<keyword evidence="3" id="KW-1185">Reference proteome</keyword>
<sequence length="106" mass="11212">MTRTLLSLAGAVLLYAAPAAAQDTLRVPFADLDLSTGAGAAAFDARAAEAARDACRRGPSGMVDTTCVKIVQREIVRQLPAARQDDYARARRGERVLAMVSPAWPA</sequence>
<accession>A0A1I6P733</accession>
<dbReference type="RefSeq" id="WP_092307128.1">
    <property type="nucleotide sequence ID" value="NZ_FOZV01000001.1"/>
</dbReference>
<evidence type="ECO:0000313" key="2">
    <source>
        <dbReference type="EMBL" id="SFS35997.1"/>
    </source>
</evidence>
<dbReference type="EMBL" id="FOZV01000001">
    <property type="protein sequence ID" value="SFS35997.1"/>
    <property type="molecule type" value="Genomic_DNA"/>
</dbReference>
<protein>
    <submittedName>
        <fullName evidence="2">UrcA family protein</fullName>
    </submittedName>
</protein>
<proteinExistence type="predicted"/>
<name>A0A1I6P733_9CAUL</name>
<gene>
    <name evidence="2" type="ORF">SAMN05192570_0894</name>
</gene>
<evidence type="ECO:0000313" key="3">
    <source>
        <dbReference type="Proteomes" id="UP000198788"/>
    </source>
</evidence>
<dbReference type="InterPro" id="IPR030972">
    <property type="entry name" value="UrcA_uranyl"/>
</dbReference>
<dbReference type="Proteomes" id="UP000198788">
    <property type="component" value="Unassembled WGS sequence"/>
</dbReference>
<feature type="signal peptide" evidence="1">
    <location>
        <begin position="1"/>
        <end position="21"/>
    </location>
</feature>
<reference evidence="3" key="1">
    <citation type="submission" date="2016-10" db="EMBL/GenBank/DDBJ databases">
        <authorList>
            <person name="Varghese N."/>
            <person name="Submissions S."/>
        </authorList>
    </citation>
    <scope>NUCLEOTIDE SEQUENCE [LARGE SCALE GENOMIC DNA]</scope>
    <source>
        <strain evidence="3">CGMCC 1.10683</strain>
    </source>
</reference>
<feature type="chain" id="PRO_5011722835" evidence="1">
    <location>
        <begin position="22"/>
        <end position="106"/>
    </location>
</feature>
<organism evidence="2 3">
    <name type="scientific">Brevundimonas viscosa</name>
    <dbReference type="NCBI Taxonomy" id="871741"/>
    <lineage>
        <taxon>Bacteria</taxon>
        <taxon>Pseudomonadati</taxon>
        <taxon>Pseudomonadota</taxon>
        <taxon>Alphaproteobacteria</taxon>
        <taxon>Caulobacterales</taxon>
        <taxon>Caulobacteraceae</taxon>
        <taxon>Brevundimonas</taxon>
    </lineage>
</organism>
<keyword evidence="1" id="KW-0732">Signal</keyword>
<dbReference type="NCBIfam" id="TIGR04433">
    <property type="entry name" value="UrcA_uranyl"/>
    <property type="match status" value="1"/>
</dbReference>
<dbReference type="AlphaFoldDB" id="A0A1I6P733"/>